<keyword evidence="3" id="KW-1185">Reference proteome</keyword>
<feature type="domain" description="Glycosyltransferase 2-like" evidence="1">
    <location>
        <begin position="4"/>
        <end position="170"/>
    </location>
</feature>
<dbReference type="EMBL" id="JACIES010000002">
    <property type="protein sequence ID" value="MBB4025556.1"/>
    <property type="molecule type" value="Genomic_DNA"/>
</dbReference>
<dbReference type="CDD" id="cd00761">
    <property type="entry name" value="Glyco_tranf_GTA_type"/>
    <property type="match status" value="1"/>
</dbReference>
<protein>
    <submittedName>
        <fullName evidence="2">Glycosyltransferase involved in cell wall biosynthesis</fullName>
    </submittedName>
</protein>
<dbReference type="PANTHER" id="PTHR22916:SF3">
    <property type="entry name" value="UDP-GLCNAC:BETAGAL BETA-1,3-N-ACETYLGLUCOSAMINYLTRANSFERASE-LIKE PROTEIN 1"/>
    <property type="match status" value="1"/>
</dbReference>
<dbReference type="OrthoDB" id="1114838at2"/>
<dbReference type="GeneID" id="93103230"/>
<dbReference type="SUPFAM" id="SSF53448">
    <property type="entry name" value="Nucleotide-diphospho-sugar transferases"/>
    <property type="match status" value="1"/>
</dbReference>
<sequence>MEISVIIPTYRPASYLVDCLRSLQAQTIDHSVFEILIILNGPKESYEFFIQDLVKKYLNDIVVKVFYTDKASVSNARNIGIDNAAGKFLTFIDDDDYVSPTYLLEMYEIACENIVPLTNILAFNDLDNSIVEYGISTQYKLKCKDVHLSQYKVRAYFSVPVCKLIRKDIIGERRFNCCFKNSEDALFMLAISDKINDMAFTSSKAIYYRRIRNNSATTKKRSFFYLLGEDCKILIEVSKIWWGHPFEYNLWLFLTRPLALLKAMYYSFLNKY</sequence>
<dbReference type="Gene3D" id="3.90.550.10">
    <property type="entry name" value="Spore Coat Polysaccharide Biosynthesis Protein SpsA, Chain A"/>
    <property type="match status" value="1"/>
</dbReference>
<organism evidence="2 3">
    <name type="scientific">Butyricimonas faecihominis</name>
    <dbReference type="NCBI Taxonomy" id="1472416"/>
    <lineage>
        <taxon>Bacteria</taxon>
        <taxon>Pseudomonadati</taxon>
        <taxon>Bacteroidota</taxon>
        <taxon>Bacteroidia</taxon>
        <taxon>Bacteroidales</taxon>
        <taxon>Odoribacteraceae</taxon>
        <taxon>Butyricimonas</taxon>
    </lineage>
</organism>
<keyword evidence="2" id="KW-0808">Transferase</keyword>
<gene>
    <name evidence="2" type="ORF">GGR14_001328</name>
</gene>
<dbReference type="AlphaFoldDB" id="A0A7W6HV58"/>
<dbReference type="PANTHER" id="PTHR22916">
    <property type="entry name" value="GLYCOSYLTRANSFERASE"/>
    <property type="match status" value="1"/>
</dbReference>
<dbReference type="Pfam" id="PF00535">
    <property type="entry name" value="Glycos_transf_2"/>
    <property type="match status" value="1"/>
</dbReference>
<dbReference type="InterPro" id="IPR029044">
    <property type="entry name" value="Nucleotide-diphossugar_trans"/>
</dbReference>
<evidence type="ECO:0000313" key="2">
    <source>
        <dbReference type="EMBL" id="MBB4025556.1"/>
    </source>
</evidence>
<name>A0A7W6HV58_9BACT</name>
<evidence type="ECO:0000313" key="3">
    <source>
        <dbReference type="Proteomes" id="UP000546007"/>
    </source>
</evidence>
<dbReference type="Proteomes" id="UP000546007">
    <property type="component" value="Unassembled WGS sequence"/>
</dbReference>
<dbReference type="InterPro" id="IPR001173">
    <property type="entry name" value="Glyco_trans_2-like"/>
</dbReference>
<reference evidence="2 3" key="1">
    <citation type="submission" date="2020-08" db="EMBL/GenBank/DDBJ databases">
        <title>Genomic Encyclopedia of Type Strains, Phase IV (KMG-IV): sequencing the most valuable type-strain genomes for metagenomic binning, comparative biology and taxonomic classification.</title>
        <authorList>
            <person name="Goeker M."/>
        </authorList>
    </citation>
    <scope>NUCLEOTIDE SEQUENCE [LARGE SCALE GENOMIC DNA]</scope>
    <source>
        <strain evidence="2 3">DSM 105721</strain>
    </source>
</reference>
<proteinExistence type="predicted"/>
<accession>A0A7W6HV58</accession>
<dbReference type="RefSeq" id="WP_151411490.1">
    <property type="nucleotide sequence ID" value="NZ_AP028155.1"/>
</dbReference>
<dbReference type="GO" id="GO:0016758">
    <property type="term" value="F:hexosyltransferase activity"/>
    <property type="evidence" value="ECO:0007669"/>
    <property type="project" value="UniProtKB-ARBA"/>
</dbReference>
<evidence type="ECO:0000259" key="1">
    <source>
        <dbReference type="Pfam" id="PF00535"/>
    </source>
</evidence>
<comment type="caution">
    <text evidence="2">The sequence shown here is derived from an EMBL/GenBank/DDBJ whole genome shotgun (WGS) entry which is preliminary data.</text>
</comment>